<evidence type="ECO:0000259" key="3">
    <source>
        <dbReference type="Pfam" id="PF20891"/>
    </source>
</evidence>
<reference evidence="4 5" key="1">
    <citation type="submission" date="2023-01" db="EMBL/GenBank/DDBJ databases">
        <title>Description of Helicobacter ibis sp. nov. isolated from faecal droppings of black-faced ibis (Theristicus melanopis).</title>
        <authorList>
            <person name="Lopez-Cantillo M."/>
            <person name="Vidal-Veuthey B."/>
            <person name="Mella A."/>
            <person name="De La Haba R."/>
            <person name="Collado L."/>
        </authorList>
    </citation>
    <scope>NUCLEOTIDE SEQUENCE [LARGE SCALE GENOMIC DNA]</scope>
    <source>
        <strain evidence="4 5">A82</strain>
    </source>
</reference>
<dbReference type="Pfam" id="PF20891">
    <property type="entry name" value="DUF6844"/>
    <property type="match status" value="1"/>
</dbReference>
<accession>A0ABT4VFV5</accession>
<dbReference type="InterPro" id="IPR049286">
    <property type="entry name" value="DUF6844"/>
</dbReference>
<protein>
    <recommendedName>
        <fullName evidence="3">DUF6844 domain-containing protein</fullName>
    </recommendedName>
</protein>
<feature type="domain" description="DUF6844" evidence="3">
    <location>
        <begin position="143"/>
        <end position="234"/>
    </location>
</feature>
<evidence type="ECO:0000313" key="5">
    <source>
        <dbReference type="Proteomes" id="UP001210261"/>
    </source>
</evidence>
<keyword evidence="5" id="KW-1185">Reference proteome</keyword>
<evidence type="ECO:0000313" key="4">
    <source>
        <dbReference type="EMBL" id="MDA3969589.1"/>
    </source>
</evidence>
<evidence type="ECO:0000256" key="2">
    <source>
        <dbReference type="SAM" id="SignalP"/>
    </source>
</evidence>
<feature type="signal peptide" evidence="2">
    <location>
        <begin position="1"/>
        <end position="18"/>
    </location>
</feature>
<proteinExistence type="predicted"/>
<feature type="chain" id="PRO_5045603884" description="DUF6844 domain-containing protein" evidence="2">
    <location>
        <begin position="19"/>
        <end position="445"/>
    </location>
</feature>
<evidence type="ECO:0000256" key="1">
    <source>
        <dbReference type="SAM" id="MobiDB-lite"/>
    </source>
</evidence>
<feature type="region of interest" description="Disordered" evidence="1">
    <location>
        <begin position="414"/>
        <end position="445"/>
    </location>
</feature>
<organism evidence="4 5">
    <name type="scientific">Helicobacter ibis</name>
    <dbReference type="NCBI Taxonomy" id="2962633"/>
    <lineage>
        <taxon>Bacteria</taxon>
        <taxon>Pseudomonadati</taxon>
        <taxon>Campylobacterota</taxon>
        <taxon>Epsilonproteobacteria</taxon>
        <taxon>Campylobacterales</taxon>
        <taxon>Helicobacteraceae</taxon>
        <taxon>Helicobacter</taxon>
    </lineage>
</organism>
<comment type="caution">
    <text evidence="4">The sequence shown here is derived from an EMBL/GenBank/DDBJ whole genome shotgun (WGS) entry which is preliminary data.</text>
</comment>
<gene>
    <name evidence="4" type="ORF">PF021_07910</name>
</gene>
<sequence length="445" mass="50249">MKKIIFISSLILSNILYAQGEKQTEITQSDIKIQNELSLPQEKEVATKDIQDYFDEFANAHNIEYGVTENGRTFYYGYADISDKGDLARGGSIAFQRAMLNIQSEFIKDAFGRLANQRILKYLNDNSTNAREFEELEKGGVLSQIMDKVTQLTGAKLDSALKDLGIEVEGLSQERKKDIFKDEFITKTIIDASGQMSGLVPMQTYVTTTKNGNYRVGVVAVISNKTRAIADDIKKNRQSNIKGKGKKLEEFLPKEDKDYINEYGIRMVYDENGEPMIISYGIWGYGKTSSDSRILDRLESGAKETAQNQADVAIREFVSTQISLRDETQTGDTIKQTLKESQNINNGSKEITEEMISEIVDKSLKTITSKTKGNLRGIRTAKRWSYTDDNNTEYVGVVRVYSYKNYVNTTQAVSPIKQEHKKATTKPQTREQDKKSSIVNSIDDF</sequence>
<feature type="compositionally biased region" description="Basic and acidic residues" evidence="1">
    <location>
        <begin position="417"/>
        <end position="436"/>
    </location>
</feature>
<name>A0ABT4VFV5_9HELI</name>
<dbReference type="RefSeq" id="WP_271021948.1">
    <property type="nucleotide sequence ID" value="NZ_JAQHXR010000006.1"/>
</dbReference>
<keyword evidence="2" id="KW-0732">Signal</keyword>
<dbReference type="Proteomes" id="UP001210261">
    <property type="component" value="Unassembled WGS sequence"/>
</dbReference>
<dbReference type="EMBL" id="JAQHXR010000006">
    <property type="protein sequence ID" value="MDA3969589.1"/>
    <property type="molecule type" value="Genomic_DNA"/>
</dbReference>